<protein>
    <recommendedName>
        <fullName evidence="4">Prostaglandin E synthase 2</fullName>
        <ecNumber evidence="3">5.3.99.3</ecNumber>
    </recommendedName>
    <alternativeName>
        <fullName evidence="17">Microsomal prostaglandin E synthase 2</fullName>
    </alternativeName>
</protein>
<dbReference type="FunFam" id="3.40.30.10:FF:000114">
    <property type="entry name" value="Prostaglandin E synthase 2"/>
    <property type="match status" value="1"/>
</dbReference>
<dbReference type="SFLD" id="SFLDG01182">
    <property type="entry name" value="Prostaglandin_E_synthase_like"/>
    <property type="match status" value="1"/>
</dbReference>
<evidence type="ECO:0000256" key="15">
    <source>
        <dbReference type="ARBA" id="ARBA00023930"/>
    </source>
</evidence>
<keyword evidence="12" id="KW-0472">Membrane</keyword>
<keyword evidence="7" id="KW-0643">Prostaglandin biosynthesis</keyword>
<evidence type="ECO:0000256" key="5">
    <source>
        <dbReference type="ARBA" id="ARBA00022501"/>
    </source>
</evidence>
<keyword evidence="8" id="KW-0812">Transmembrane</keyword>
<dbReference type="InterPro" id="IPR036249">
    <property type="entry name" value="Thioredoxin-like_sf"/>
</dbReference>
<sequence length="386" mass="44245">MSSALRSRFPLIYKEFKHCMISSCSRRCSSSVPGTQPQRSYLKPIITSVGCGIVAGSLYAYYSSQTNNDPTNLNPAIVANSPTLKSHPPIQISRKIVIPNDTTGLEITLFQYPTCPFCCKVRAFLDYHGLSYNVVEVNPVLRQQIKWSQYKKVPILLIKDGDEYVQLNDSSMIISTLSTYLKNRQTCITEITQYYPTMTLTESDSGKKTDVVNKYHVMLANTDQNQIDIDKDERKWRKWADEVLVHTLSPNVYRTKDEALQAFQWFSEVGEWERLFSRWEQVLVVYVGAYAMWMIGKKLKKRHNLKDNVRESLYDECRTWVKEVNKKGKFCGGSSPNLADLAVYGVLSSIEGCQAFKELLENTKIGRWYNDMKQACQNHSGIVLSR</sequence>
<dbReference type="PANTHER" id="PTHR12782">
    <property type="entry name" value="MICROSOMAL PROSTAGLANDIN E SYNTHASE-2"/>
    <property type="match status" value="1"/>
</dbReference>
<evidence type="ECO:0000256" key="18">
    <source>
        <dbReference type="ARBA" id="ARBA00037847"/>
    </source>
</evidence>
<comment type="subcellular location">
    <subcellularLocation>
        <location evidence="18">Endomembrane system</location>
        <topology evidence="18">Single-pass membrane protein</topology>
    </subcellularLocation>
</comment>
<keyword evidence="10" id="KW-1133">Transmembrane helix</keyword>
<organism evidence="20 21">
    <name type="scientific">Parthenolecanium corni</name>
    <dbReference type="NCBI Taxonomy" id="536013"/>
    <lineage>
        <taxon>Eukaryota</taxon>
        <taxon>Metazoa</taxon>
        <taxon>Ecdysozoa</taxon>
        <taxon>Arthropoda</taxon>
        <taxon>Hexapoda</taxon>
        <taxon>Insecta</taxon>
        <taxon>Pterygota</taxon>
        <taxon>Neoptera</taxon>
        <taxon>Paraneoptera</taxon>
        <taxon>Hemiptera</taxon>
        <taxon>Sternorrhyncha</taxon>
        <taxon>Coccoidea</taxon>
        <taxon>Coccidae</taxon>
        <taxon>Parthenolecanium</taxon>
    </lineage>
</organism>
<dbReference type="Proteomes" id="UP001367676">
    <property type="component" value="Unassembled WGS sequence"/>
</dbReference>
<dbReference type="PROSITE" id="PS51354">
    <property type="entry name" value="GLUTAREDOXIN_2"/>
    <property type="match status" value="1"/>
</dbReference>
<dbReference type="SUPFAM" id="SSF47616">
    <property type="entry name" value="GST C-terminal domain-like"/>
    <property type="match status" value="1"/>
</dbReference>
<dbReference type="GO" id="GO:0050220">
    <property type="term" value="F:prostaglandin-E synthase activity"/>
    <property type="evidence" value="ECO:0007669"/>
    <property type="project" value="UniProtKB-EC"/>
</dbReference>
<dbReference type="PROSITE" id="PS00195">
    <property type="entry name" value="GLUTAREDOXIN_1"/>
    <property type="match status" value="1"/>
</dbReference>
<dbReference type="InterPro" id="IPR011767">
    <property type="entry name" value="GLR_AS"/>
</dbReference>
<gene>
    <name evidence="20" type="ORF">V9T40_005153</name>
</gene>
<dbReference type="PANTHER" id="PTHR12782:SF5">
    <property type="entry name" value="PROSTAGLANDIN E SYNTHASE 2"/>
    <property type="match status" value="1"/>
</dbReference>
<keyword evidence="9" id="KW-0276">Fatty acid metabolism</keyword>
<comment type="pathway">
    <text evidence="1">Lipid metabolism; prostaglandin biosynthesis.</text>
</comment>
<evidence type="ECO:0000256" key="1">
    <source>
        <dbReference type="ARBA" id="ARBA00004702"/>
    </source>
</evidence>
<proteinExistence type="inferred from homology"/>
<keyword evidence="11" id="KW-0443">Lipid metabolism</keyword>
<evidence type="ECO:0000256" key="9">
    <source>
        <dbReference type="ARBA" id="ARBA00022832"/>
    </source>
</evidence>
<dbReference type="EC" id="5.3.99.3" evidence="3"/>
<comment type="catalytic activity">
    <reaction evidence="16">
        <text>prostaglandin H2 = prostaglandin E2</text>
        <dbReference type="Rhea" id="RHEA:12893"/>
        <dbReference type="ChEBI" id="CHEBI:57405"/>
        <dbReference type="ChEBI" id="CHEBI:606564"/>
        <dbReference type="EC" id="5.3.99.3"/>
    </reaction>
    <physiologicalReaction direction="left-to-right" evidence="16">
        <dbReference type="Rhea" id="RHEA:12894"/>
    </physiologicalReaction>
</comment>
<evidence type="ECO:0000256" key="12">
    <source>
        <dbReference type="ARBA" id="ARBA00023136"/>
    </source>
</evidence>
<dbReference type="CDD" id="cd03197">
    <property type="entry name" value="GST_C_mPGES2"/>
    <property type="match status" value="1"/>
</dbReference>
<dbReference type="GO" id="GO:0012505">
    <property type="term" value="C:endomembrane system"/>
    <property type="evidence" value="ECO:0007669"/>
    <property type="project" value="UniProtKB-SubCell"/>
</dbReference>
<accession>A0AAN9Y3S7</accession>
<evidence type="ECO:0000256" key="11">
    <source>
        <dbReference type="ARBA" id="ARBA00023098"/>
    </source>
</evidence>
<dbReference type="SFLD" id="SFLDG01203">
    <property type="entry name" value="Prostaglandin_E_synthase_like1"/>
    <property type="match status" value="1"/>
</dbReference>
<dbReference type="InterPro" id="IPR004045">
    <property type="entry name" value="Glutathione_S-Trfase_N"/>
</dbReference>
<evidence type="ECO:0000256" key="13">
    <source>
        <dbReference type="ARBA" id="ARBA00023160"/>
    </source>
</evidence>
<evidence type="ECO:0000256" key="17">
    <source>
        <dbReference type="ARBA" id="ARBA00031041"/>
    </source>
</evidence>
<keyword evidence="6" id="KW-0444">Lipid biosynthesis</keyword>
<keyword evidence="21" id="KW-1185">Reference proteome</keyword>
<evidence type="ECO:0000256" key="6">
    <source>
        <dbReference type="ARBA" id="ARBA00022516"/>
    </source>
</evidence>
<feature type="domain" description="GST N-terminal" evidence="19">
    <location>
        <begin position="109"/>
        <end position="177"/>
    </location>
</feature>
<dbReference type="Gene3D" id="3.40.30.10">
    <property type="entry name" value="Glutaredoxin"/>
    <property type="match status" value="1"/>
</dbReference>
<dbReference type="SUPFAM" id="SSF52833">
    <property type="entry name" value="Thioredoxin-like"/>
    <property type="match status" value="1"/>
</dbReference>
<keyword evidence="13" id="KW-0275">Fatty acid biosynthesis</keyword>
<evidence type="ECO:0000256" key="7">
    <source>
        <dbReference type="ARBA" id="ARBA00022585"/>
    </source>
</evidence>
<evidence type="ECO:0000256" key="10">
    <source>
        <dbReference type="ARBA" id="ARBA00022989"/>
    </source>
</evidence>
<dbReference type="InterPro" id="IPR034335">
    <property type="entry name" value="PGES2_C"/>
</dbReference>
<evidence type="ECO:0000313" key="21">
    <source>
        <dbReference type="Proteomes" id="UP001367676"/>
    </source>
</evidence>
<dbReference type="Gene3D" id="1.20.1050.10">
    <property type="match status" value="1"/>
</dbReference>
<evidence type="ECO:0000256" key="2">
    <source>
        <dbReference type="ARBA" id="ARBA00007409"/>
    </source>
</evidence>
<dbReference type="Pfam" id="PF13417">
    <property type="entry name" value="GST_N_3"/>
    <property type="match status" value="1"/>
</dbReference>
<name>A0AAN9Y3S7_9HEMI</name>
<dbReference type="AlphaFoldDB" id="A0AAN9Y3S7"/>
<dbReference type="EMBL" id="JBBCAQ010000032">
    <property type="protein sequence ID" value="KAK7584190.1"/>
    <property type="molecule type" value="Genomic_DNA"/>
</dbReference>
<dbReference type="SFLD" id="SFLDS00019">
    <property type="entry name" value="Glutathione_Transferase_(cytos"/>
    <property type="match status" value="1"/>
</dbReference>
<dbReference type="InterPro" id="IPR036282">
    <property type="entry name" value="Glutathione-S-Trfase_C_sf"/>
</dbReference>
<dbReference type="GO" id="GO:0005739">
    <property type="term" value="C:mitochondrion"/>
    <property type="evidence" value="ECO:0007669"/>
    <property type="project" value="TreeGrafter"/>
</dbReference>
<evidence type="ECO:0000256" key="8">
    <source>
        <dbReference type="ARBA" id="ARBA00022692"/>
    </source>
</evidence>
<dbReference type="Gene3D" id="6.20.200.30">
    <property type="match status" value="1"/>
</dbReference>
<dbReference type="InterPro" id="IPR034334">
    <property type="entry name" value="PGES2"/>
</dbReference>
<keyword evidence="5" id="KW-0644">Prostaglandin metabolism</keyword>
<evidence type="ECO:0000256" key="16">
    <source>
        <dbReference type="ARBA" id="ARBA00023931"/>
    </source>
</evidence>
<evidence type="ECO:0000256" key="3">
    <source>
        <dbReference type="ARBA" id="ARBA00012203"/>
    </source>
</evidence>
<comment type="catalytic activity">
    <reaction evidence="15">
        <text>prostaglandin H2 = (12S)-hydroxy-(5Z,8E,10E)-heptadecatrienoate + malonaldehyde</text>
        <dbReference type="Rhea" id="RHEA:48644"/>
        <dbReference type="ChEBI" id="CHEBI:57405"/>
        <dbReference type="ChEBI" id="CHEBI:90694"/>
        <dbReference type="ChEBI" id="CHEBI:566274"/>
    </reaction>
    <physiologicalReaction direction="left-to-right" evidence="15">
        <dbReference type="Rhea" id="RHEA:48645"/>
    </physiologicalReaction>
</comment>
<dbReference type="GO" id="GO:0001516">
    <property type="term" value="P:prostaglandin biosynthetic process"/>
    <property type="evidence" value="ECO:0007669"/>
    <property type="project" value="UniProtKB-KW"/>
</dbReference>
<evidence type="ECO:0000256" key="14">
    <source>
        <dbReference type="ARBA" id="ARBA00023235"/>
    </source>
</evidence>
<evidence type="ECO:0000256" key="4">
    <source>
        <dbReference type="ARBA" id="ARBA00019474"/>
    </source>
</evidence>
<dbReference type="CDD" id="cd03040">
    <property type="entry name" value="GST_N_mPGES2"/>
    <property type="match status" value="1"/>
</dbReference>
<dbReference type="InterPro" id="IPR040079">
    <property type="entry name" value="Glutathione_S-Trfase"/>
</dbReference>
<comment type="caution">
    <text evidence="20">The sequence shown here is derived from an EMBL/GenBank/DDBJ whole genome shotgun (WGS) entry which is preliminary data.</text>
</comment>
<keyword evidence="14" id="KW-0413">Isomerase</keyword>
<evidence type="ECO:0000313" key="20">
    <source>
        <dbReference type="EMBL" id="KAK7584190.1"/>
    </source>
</evidence>
<comment type="similarity">
    <text evidence="2">Belongs to the GST superfamily.</text>
</comment>
<evidence type="ECO:0000259" key="19">
    <source>
        <dbReference type="Pfam" id="PF13417"/>
    </source>
</evidence>
<reference evidence="20 21" key="1">
    <citation type="submission" date="2024-03" db="EMBL/GenBank/DDBJ databases">
        <title>Adaptation during the transition from Ophiocordyceps entomopathogen to insect associate is accompanied by gene loss and intensified selection.</title>
        <authorList>
            <person name="Ward C.M."/>
            <person name="Onetto C.A."/>
            <person name="Borneman A.R."/>
        </authorList>
    </citation>
    <scope>NUCLEOTIDE SEQUENCE [LARGE SCALE GENOMIC DNA]</scope>
    <source>
        <strain evidence="20">AWRI1</strain>
        <tissue evidence="20">Single Adult Female</tissue>
    </source>
</reference>